<dbReference type="OrthoDB" id="9813321at2"/>
<proteinExistence type="predicted"/>
<evidence type="ECO:0008006" key="3">
    <source>
        <dbReference type="Google" id="ProtNLM"/>
    </source>
</evidence>
<protein>
    <recommendedName>
        <fullName evidence="3">Zinc ribbon domain-containing protein</fullName>
    </recommendedName>
</protein>
<evidence type="ECO:0000313" key="2">
    <source>
        <dbReference type="EMBL" id="EJC85810.1"/>
    </source>
</evidence>
<name>J0D0I5_RHILT</name>
<gene>
    <name evidence="1" type="ORF">Rleg4DRAFT_7185</name>
    <name evidence="2" type="ORF">Rleg4DRAFT_7707</name>
</gene>
<dbReference type="EMBL" id="JH719392">
    <property type="protein sequence ID" value="EJC85306.1"/>
    <property type="molecule type" value="Genomic_DNA"/>
</dbReference>
<evidence type="ECO:0000313" key="1">
    <source>
        <dbReference type="EMBL" id="EJC85306.1"/>
    </source>
</evidence>
<reference evidence="2" key="1">
    <citation type="submission" date="2012-02" db="EMBL/GenBank/DDBJ databases">
        <title>Improved High-Quality Draft Sequence of Rhizobium leguminosarum bv. trifolii WSM2297.</title>
        <authorList>
            <consortium name="US DOE Joint Genome Institute"/>
            <person name="Lucas S."/>
            <person name="Han J."/>
            <person name="Lapidus A."/>
            <person name="Cheng J.-F."/>
            <person name="Goodwin L."/>
            <person name="Pitluck S."/>
            <person name="Peters L."/>
            <person name="Ovchinnikova G."/>
            <person name="Zhang X."/>
            <person name="Detter J.C."/>
            <person name="Han C."/>
            <person name="Tapia R."/>
            <person name="Land M."/>
            <person name="Hauser L."/>
            <person name="Kyrpides N."/>
            <person name="Ivanova N."/>
            <person name="Pagani I."/>
            <person name="Brau L."/>
            <person name="Yates R."/>
            <person name="O'Hara G."/>
            <person name="Rui T."/>
            <person name="Howieson J."/>
            <person name="Reeve W."/>
            <person name="Woyke T."/>
        </authorList>
    </citation>
    <scope>NUCLEOTIDE SEQUENCE [LARGE SCALE GENOMIC DNA]</scope>
    <source>
        <strain evidence="2">WSM2297</strain>
    </source>
</reference>
<sequence>MPEVKRFQCLNCGHRFEIDVLAPDEKKEAKRKDESVYPVACPKCRRTDVRDGWGYGAVSGPASFTSEMS</sequence>
<dbReference type="EMBL" id="JH719392">
    <property type="protein sequence ID" value="EJC85810.1"/>
    <property type="molecule type" value="Genomic_DNA"/>
</dbReference>
<accession>J0D0I5</accession>
<dbReference type="HOGENOM" id="CLU_203983_0_0_5"/>
<dbReference type="AlphaFoldDB" id="J0D0I5"/>
<organism evidence="2">
    <name type="scientific">Rhizobium leguminosarum bv. trifolii WSM2297</name>
    <dbReference type="NCBI Taxonomy" id="754762"/>
    <lineage>
        <taxon>Bacteria</taxon>
        <taxon>Pseudomonadati</taxon>
        <taxon>Pseudomonadota</taxon>
        <taxon>Alphaproteobacteria</taxon>
        <taxon>Hyphomicrobiales</taxon>
        <taxon>Rhizobiaceae</taxon>
        <taxon>Rhizobium/Agrobacterium group</taxon>
        <taxon>Rhizobium</taxon>
    </lineage>
</organism>
<dbReference type="Proteomes" id="UP000005732">
    <property type="component" value="Unassembled WGS sequence"/>
</dbReference>